<accession>A0A9N9EQR7</accession>
<dbReference type="Proteomes" id="UP000789405">
    <property type="component" value="Unassembled WGS sequence"/>
</dbReference>
<reference evidence="1" key="1">
    <citation type="submission" date="2021-06" db="EMBL/GenBank/DDBJ databases">
        <authorList>
            <person name="Kallberg Y."/>
            <person name="Tangrot J."/>
            <person name="Rosling A."/>
        </authorList>
    </citation>
    <scope>NUCLEOTIDE SEQUENCE</scope>
    <source>
        <strain evidence="1">MA453B</strain>
    </source>
</reference>
<evidence type="ECO:0000313" key="1">
    <source>
        <dbReference type="EMBL" id="CAG8687849.1"/>
    </source>
</evidence>
<sequence length="74" mass="8190">MAIPYDRRSFLKNQGPTIYLEDPIENIASAEAAQVNQVEITALNADEAAASVDNEAFTSFITKLLENPNREYVS</sequence>
<protein>
    <submittedName>
        <fullName evidence="1">25118_t:CDS:1</fullName>
    </submittedName>
</protein>
<proteinExistence type="predicted"/>
<evidence type="ECO:0000313" key="2">
    <source>
        <dbReference type="Proteomes" id="UP000789405"/>
    </source>
</evidence>
<comment type="caution">
    <text evidence="1">The sequence shown here is derived from an EMBL/GenBank/DDBJ whole genome shotgun (WGS) entry which is preliminary data.</text>
</comment>
<keyword evidence="2" id="KW-1185">Reference proteome</keyword>
<organism evidence="1 2">
    <name type="scientific">Dentiscutata erythropus</name>
    <dbReference type="NCBI Taxonomy" id="1348616"/>
    <lineage>
        <taxon>Eukaryota</taxon>
        <taxon>Fungi</taxon>
        <taxon>Fungi incertae sedis</taxon>
        <taxon>Mucoromycota</taxon>
        <taxon>Glomeromycotina</taxon>
        <taxon>Glomeromycetes</taxon>
        <taxon>Diversisporales</taxon>
        <taxon>Gigasporaceae</taxon>
        <taxon>Dentiscutata</taxon>
    </lineage>
</organism>
<gene>
    <name evidence="1" type="ORF">DERYTH_LOCUS12170</name>
</gene>
<dbReference type="OrthoDB" id="10423337at2759"/>
<dbReference type="AlphaFoldDB" id="A0A9N9EQR7"/>
<name>A0A9N9EQR7_9GLOM</name>
<dbReference type="EMBL" id="CAJVPY010007846">
    <property type="protein sequence ID" value="CAG8687849.1"/>
    <property type="molecule type" value="Genomic_DNA"/>
</dbReference>